<comment type="caution">
    <text evidence="2">The sequence shown here is derived from an EMBL/GenBank/DDBJ whole genome shotgun (WGS) entry which is preliminary data.</text>
</comment>
<dbReference type="SUPFAM" id="SSF54637">
    <property type="entry name" value="Thioesterase/thiol ester dehydrase-isomerase"/>
    <property type="match status" value="1"/>
</dbReference>
<organism evidence="2 3">
    <name type="scientific">Popillia japonica</name>
    <name type="common">Japanese beetle</name>
    <dbReference type="NCBI Taxonomy" id="7064"/>
    <lineage>
        <taxon>Eukaryota</taxon>
        <taxon>Metazoa</taxon>
        <taxon>Ecdysozoa</taxon>
        <taxon>Arthropoda</taxon>
        <taxon>Hexapoda</taxon>
        <taxon>Insecta</taxon>
        <taxon>Pterygota</taxon>
        <taxon>Neoptera</taxon>
        <taxon>Endopterygota</taxon>
        <taxon>Coleoptera</taxon>
        <taxon>Polyphaga</taxon>
        <taxon>Scarabaeiformia</taxon>
        <taxon>Scarabaeidae</taxon>
        <taxon>Rutelinae</taxon>
        <taxon>Popillia</taxon>
    </lineage>
</organism>
<dbReference type="GO" id="GO:0019171">
    <property type="term" value="F:(3R)-hydroxyacyl-[acyl-carrier-protein] dehydratase activity"/>
    <property type="evidence" value="ECO:0007669"/>
    <property type="project" value="TreeGrafter"/>
</dbReference>
<dbReference type="Gene3D" id="3.10.129.10">
    <property type="entry name" value="Hotdog Thioesterase"/>
    <property type="match status" value="1"/>
</dbReference>
<dbReference type="InterPro" id="IPR002539">
    <property type="entry name" value="MaoC-like_dom"/>
</dbReference>
<reference evidence="2 3" key="1">
    <citation type="journal article" date="2024" name="BMC Genomics">
        <title>De novo assembly and annotation of Popillia japonica's genome with initial clues to its potential as an invasive pest.</title>
        <authorList>
            <person name="Cucini C."/>
            <person name="Boschi S."/>
            <person name="Funari R."/>
            <person name="Cardaioli E."/>
            <person name="Iannotti N."/>
            <person name="Marturano G."/>
            <person name="Paoli F."/>
            <person name="Bruttini M."/>
            <person name="Carapelli A."/>
            <person name="Frati F."/>
            <person name="Nardi F."/>
        </authorList>
    </citation>
    <scope>NUCLEOTIDE SEQUENCE [LARGE SCALE GENOMIC DNA]</scope>
    <source>
        <strain evidence="2">DMR45628</strain>
    </source>
</reference>
<dbReference type="InterPro" id="IPR050965">
    <property type="entry name" value="UPF0336/Enoyl-CoA_hydratase"/>
</dbReference>
<feature type="domain" description="MaoC-like" evidence="1">
    <location>
        <begin position="26"/>
        <end position="114"/>
    </location>
</feature>
<dbReference type="PANTHER" id="PTHR43437">
    <property type="entry name" value="HYDROXYACYL-THIOESTER DEHYDRATASE TYPE 2, MITOCHONDRIAL-RELATED"/>
    <property type="match status" value="1"/>
</dbReference>
<proteinExistence type="predicted"/>
<dbReference type="InterPro" id="IPR029069">
    <property type="entry name" value="HotDog_dom_sf"/>
</dbReference>
<dbReference type="Proteomes" id="UP001458880">
    <property type="component" value="Unassembled WGS sequence"/>
</dbReference>
<dbReference type="EMBL" id="JASPKY010000125">
    <property type="protein sequence ID" value="KAK9731860.1"/>
    <property type="molecule type" value="Genomic_DNA"/>
</dbReference>
<dbReference type="AlphaFoldDB" id="A0AAW1LDH7"/>
<evidence type="ECO:0000313" key="2">
    <source>
        <dbReference type="EMBL" id="KAK9731860.1"/>
    </source>
</evidence>
<keyword evidence="3" id="KW-1185">Reference proteome</keyword>
<name>A0AAW1LDH7_POPJA</name>
<dbReference type="Pfam" id="PF01575">
    <property type="entry name" value="MaoC_dehydratas"/>
    <property type="match status" value="1"/>
</dbReference>
<protein>
    <submittedName>
        <fullName evidence="2">MaoC like domain</fullName>
    </submittedName>
</protein>
<accession>A0AAW1LDH7</accession>
<evidence type="ECO:0000313" key="3">
    <source>
        <dbReference type="Proteomes" id="UP001458880"/>
    </source>
</evidence>
<gene>
    <name evidence="2" type="ORF">QE152_g13305</name>
</gene>
<evidence type="ECO:0000259" key="1">
    <source>
        <dbReference type="Pfam" id="PF01575"/>
    </source>
</evidence>
<dbReference type="CDD" id="cd03449">
    <property type="entry name" value="R_hydratase"/>
    <property type="match status" value="1"/>
</dbReference>
<dbReference type="GO" id="GO:0006633">
    <property type="term" value="P:fatty acid biosynthetic process"/>
    <property type="evidence" value="ECO:0007669"/>
    <property type="project" value="TreeGrafter"/>
</dbReference>
<dbReference type="PANTHER" id="PTHR43437:SF3">
    <property type="entry name" value="HYDROXYACYL-THIOESTER DEHYDRATASE TYPE 2, MITOCHONDRIAL"/>
    <property type="match status" value="1"/>
</dbReference>
<dbReference type="GO" id="GO:0018812">
    <property type="term" value="F:3-hydroxyacyl-CoA dehydratase activity"/>
    <property type="evidence" value="ECO:0007669"/>
    <property type="project" value="UniProtKB-ARBA"/>
</dbReference>
<dbReference type="GO" id="GO:0005739">
    <property type="term" value="C:mitochondrion"/>
    <property type="evidence" value="ECO:0007669"/>
    <property type="project" value="TreeGrafter"/>
</dbReference>
<sequence length="137" mass="15170">MLIKNVIRNFCNSTKNLKVGDCISIQRKITEDDLKRFAELSGDMNPVHFSSNSNEAIVHGAFLNSLVSGVIGTKLPGPGTLVVSQNLNFPNKCFVNETIQVRVELVELRKLIKVKFVCEVERGNKVVMHGDAKLACK</sequence>